<evidence type="ECO:0000256" key="1">
    <source>
        <dbReference type="ARBA" id="ARBA00004167"/>
    </source>
</evidence>
<evidence type="ECO:0000256" key="4">
    <source>
        <dbReference type="ARBA" id="ARBA00022989"/>
    </source>
</evidence>
<comment type="subcellular location">
    <subcellularLocation>
        <location evidence="1">Membrane</location>
        <topology evidence="1">Single-pass membrane protein</topology>
    </subcellularLocation>
</comment>
<evidence type="ECO:0000256" key="6">
    <source>
        <dbReference type="SAM" id="Phobius"/>
    </source>
</evidence>
<dbReference type="SUPFAM" id="SSF140478">
    <property type="entry name" value="LemA-like"/>
    <property type="match status" value="1"/>
</dbReference>
<dbReference type="PANTHER" id="PTHR34478">
    <property type="entry name" value="PROTEIN LEMA"/>
    <property type="match status" value="1"/>
</dbReference>
<reference evidence="7 8" key="1">
    <citation type="submission" date="2019-07" db="EMBL/GenBank/DDBJ databases">
        <title>The draft genome sequence of Aquimarina algiphila M91.</title>
        <authorList>
            <person name="Meng X."/>
        </authorList>
    </citation>
    <scope>NUCLEOTIDE SEQUENCE [LARGE SCALE GENOMIC DNA]</scope>
    <source>
        <strain evidence="7 8">M91</strain>
    </source>
</reference>
<dbReference type="AlphaFoldDB" id="A0A554VI34"/>
<comment type="caution">
    <text evidence="7">The sequence shown here is derived from an EMBL/GenBank/DDBJ whole genome shotgun (WGS) entry which is preliminary data.</text>
</comment>
<dbReference type="Pfam" id="PF04011">
    <property type="entry name" value="LemA"/>
    <property type="match status" value="1"/>
</dbReference>
<evidence type="ECO:0000256" key="5">
    <source>
        <dbReference type="ARBA" id="ARBA00023136"/>
    </source>
</evidence>
<organism evidence="7 8">
    <name type="scientific">Aquimarina algiphila</name>
    <dbReference type="NCBI Taxonomy" id="2047982"/>
    <lineage>
        <taxon>Bacteria</taxon>
        <taxon>Pseudomonadati</taxon>
        <taxon>Bacteroidota</taxon>
        <taxon>Flavobacteriia</taxon>
        <taxon>Flavobacteriales</taxon>
        <taxon>Flavobacteriaceae</taxon>
        <taxon>Aquimarina</taxon>
    </lineage>
</organism>
<evidence type="ECO:0000256" key="2">
    <source>
        <dbReference type="ARBA" id="ARBA00008854"/>
    </source>
</evidence>
<evidence type="ECO:0000256" key="3">
    <source>
        <dbReference type="ARBA" id="ARBA00022692"/>
    </source>
</evidence>
<keyword evidence="5 6" id="KW-0472">Membrane</keyword>
<dbReference type="OrthoDB" id="9804152at2"/>
<gene>
    <name evidence="7" type="ORF">FOF46_16510</name>
</gene>
<keyword evidence="4 6" id="KW-1133">Transmembrane helix</keyword>
<dbReference type="EMBL" id="VLNR01000035">
    <property type="protein sequence ID" value="TSE07293.1"/>
    <property type="molecule type" value="Genomic_DNA"/>
</dbReference>
<evidence type="ECO:0000313" key="8">
    <source>
        <dbReference type="Proteomes" id="UP000318833"/>
    </source>
</evidence>
<accession>A0A554VI34</accession>
<dbReference type="InterPro" id="IPR007156">
    <property type="entry name" value="MamQ_LemA"/>
</dbReference>
<keyword evidence="3 6" id="KW-0812">Transmembrane</keyword>
<sequence>MMNTNLIILGVVIALIVMLIMIFNKLIRVRNQIENAISSLDALFIKRSDLLPNLITLVKQYIDYESTTLEKVTALRNVNSTSTATEDKQGTEVVKGLMLQLEAYPELKASTQFTHLQASWNEVEEQISAGRRYVSSTITNYNNAIGSFPANIIATAIGMKKREWEYASETQKQNVDAKNYF</sequence>
<comment type="similarity">
    <text evidence="2">Belongs to the LemA family.</text>
</comment>
<evidence type="ECO:0000313" key="7">
    <source>
        <dbReference type="EMBL" id="TSE07293.1"/>
    </source>
</evidence>
<dbReference type="GO" id="GO:0016020">
    <property type="term" value="C:membrane"/>
    <property type="evidence" value="ECO:0007669"/>
    <property type="project" value="UniProtKB-SubCell"/>
</dbReference>
<dbReference type="Gene3D" id="1.20.1440.20">
    <property type="entry name" value="LemA-like domain"/>
    <property type="match status" value="1"/>
</dbReference>
<proteinExistence type="inferred from homology"/>
<dbReference type="InterPro" id="IPR023353">
    <property type="entry name" value="LemA-like_dom_sf"/>
</dbReference>
<keyword evidence="8" id="KW-1185">Reference proteome</keyword>
<name>A0A554VI34_9FLAO</name>
<dbReference type="PANTHER" id="PTHR34478:SF1">
    <property type="entry name" value="PROTEIN LEMA"/>
    <property type="match status" value="1"/>
</dbReference>
<feature type="transmembrane region" description="Helical" evidence="6">
    <location>
        <begin position="6"/>
        <end position="23"/>
    </location>
</feature>
<protein>
    <submittedName>
        <fullName evidence="7">LemA family protein</fullName>
    </submittedName>
</protein>
<dbReference type="Proteomes" id="UP000318833">
    <property type="component" value="Unassembled WGS sequence"/>
</dbReference>